<keyword evidence="3" id="KW-1185">Reference proteome</keyword>
<comment type="similarity">
    <text evidence="1">Belongs to the peptidase S58 family.</text>
</comment>
<dbReference type="RefSeq" id="WP_346337402.1">
    <property type="nucleotide sequence ID" value="NZ_JBBYXI010000003.1"/>
</dbReference>
<proteinExistence type="inferred from homology"/>
<dbReference type="PANTHER" id="PTHR36512:SF3">
    <property type="entry name" value="BLR5678 PROTEIN"/>
    <property type="match status" value="1"/>
</dbReference>
<accession>A0ABV0BMF6</accession>
<comment type="caution">
    <text evidence="2">The sequence shown here is derived from an EMBL/GenBank/DDBJ whole genome shotgun (WGS) entry which is preliminary data.</text>
</comment>
<reference evidence="2 3" key="1">
    <citation type="submission" date="2024-04" db="EMBL/GenBank/DDBJ databases">
        <title>A novel species isolated from cricket.</title>
        <authorList>
            <person name="Wang H.-C."/>
        </authorList>
    </citation>
    <scope>NUCLEOTIDE SEQUENCE [LARGE SCALE GENOMIC DNA]</scope>
    <source>
        <strain evidence="2 3">WL0021</strain>
    </source>
</reference>
<evidence type="ECO:0000313" key="3">
    <source>
        <dbReference type="Proteomes" id="UP001418637"/>
    </source>
</evidence>
<dbReference type="InterPro" id="IPR016117">
    <property type="entry name" value="ArgJ-like_dom_sf"/>
</dbReference>
<dbReference type="Gene3D" id="3.60.70.12">
    <property type="entry name" value="L-amino peptidase D-ALA esterase/amidase"/>
    <property type="match status" value="1"/>
</dbReference>
<dbReference type="EMBL" id="JBBYXI010000003">
    <property type="protein sequence ID" value="MEN3931371.1"/>
    <property type="molecule type" value="Genomic_DNA"/>
</dbReference>
<dbReference type="InterPro" id="IPR005321">
    <property type="entry name" value="Peptidase_S58_DmpA"/>
</dbReference>
<name>A0ABV0BMF6_9HYPH</name>
<evidence type="ECO:0000313" key="2">
    <source>
        <dbReference type="EMBL" id="MEN3931371.1"/>
    </source>
</evidence>
<dbReference type="CDD" id="cd02253">
    <property type="entry name" value="DmpA"/>
    <property type="match status" value="1"/>
</dbReference>
<dbReference type="SUPFAM" id="SSF56266">
    <property type="entry name" value="DmpA/ArgJ-like"/>
    <property type="match status" value="1"/>
</dbReference>
<gene>
    <name evidence="2" type="ORF">WJT86_09910</name>
</gene>
<organism evidence="2 3">
    <name type="scientific">Hohaiivirga grylli</name>
    <dbReference type="NCBI Taxonomy" id="3133970"/>
    <lineage>
        <taxon>Bacteria</taxon>
        <taxon>Pseudomonadati</taxon>
        <taxon>Pseudomonadota</taxon>
        <taxon>Alphaproteobacteria</taxon>
        <taxon>Hyphomicrobiales</taxon>
        <taxon>Methylobacteriaceae</taxon>
        <taxon>Hohaiivirga</taxon>
    </lineage>
</organism>
<evidence type="ECO:0000256" key="1">
    <source>
        <dbReference type="ARBA" id="ARBA00007068"/>
    </source>
</evidence>
<dbReference type="Proteomes" id="UP001418637">
    <property type="component" value="Unassembled WGS sequence"/>
</dbReference>
<dbReference type="Pfam" id="PF03576">
    <property type="entry name" value="Peptidase_S58"/>
    <property type="match status" value="1"/>
</dbReference>
<dbReference type="PANTHER" id="PTHR36512">
    <property type="entry name" value="D-AMINOPEPTIDASE"/>
    <property type="match status" value="1"/>
</dbReference>
<protein>
    <submittedName>
        <fullName evidence="2">P1 family peptidase</fullName>
    </submittedName>
</protein>
<sequence>MPELARDFGLLCGTLEPGAFNTITDVPGVSVGHCTVNAGDVHTGVTAVIPQPGNLFRQKIVAAAEVINGFGKSVGLMQVNELGTLETPILLTNTFGVSACATALIRRAIEENPDIGRTTGTVNPVVMECNDGWLSDIQSMAITEDHASEALLRASSAPVVQGNVGAGNGMSCFGFKGGIGNSSRQIKLDGQVFHLGVLVQANFGRAGDLVLPDGRRAVPDSIKEPERGSVIIILATDIPLDHRQLRRVARRSGAGLARLGSFWGNGSGDIALAFSTANRIRHDEKREIISAEVLNEACIDILFQAAAEGTQEAVLNAMCAAEPMTGRGKNHRPSLAEWLLNNGAEK</sequence>